<dbReference type="RefSeq" id="XP_017328673.1">
    <property type="nucleotide sequence ID" value="XM_017473184.3"/>
</dbReference>
<dbReference type="Proteomes" id="UP000221080">
    <property type="component" value="Chromosome 7"/>
</dbReference>
<name>A0A2D0RDR3_ICTPU</name>
<protein>
    <submittedName>
        <fullName evidence="5">Monocyte chemotactic protein 1B</fullName>
    </submittedName>
</protein>
<dbReference type="Gene3D" id="2.40.50.40">
    <property type="match status" value="1"/>
</dbReference>
<dbReference type="PANTHER" id="PTHR12015">
    <property type="entry name" value="SMALL INDUCIBLE CYTOKINE A"/>
    <property type="match status" value="1"/>
</dbReference>
<dbReference type="CTD" id="101884242"/>
<evidence type="ECO:0000313" key="5">
    <source>
        <dbReference type="RefSeq" id="XP_017328673.1"/>
    </source>
</evidence>
<evidence type="ECO:0000256" key="1">
    <source>
        <dbReference type="ARBA" id="ARBA00022514"/>
    </source>
</evidence>
<organism evidence="4 5">
    <name type="scientific">Ictalurus punctatus</name>
    <name type="common">Channel catfish</name>
    <name type="synonym">Silurus punctatus</name>
    <dbReference type="NCBI Taxonomy" id="7998"/>
    <lineage>
        <taxon>Eukaryota</taxon>
        <taxon>Metazoa</taxon>
        <taxon>Chordata</taxon>
        <taxon>Craniata</taxon>
        <taxon>Vertebrata</taxon>
        <taxon>Euteleostomi</taxon>
        <taxon>Actinopterygii</taxon>
        <taxon>Neopterygii</taxon>
        <taxon>Teleostei</taxon>
        <taxon>Ostariophysi</taxon>
        <taxon>Siluriformes</taxon>
        <taxon>Ictaluridae</taxon>
        <taxon>Ictalurus</taxon>
    </lineage>
</organism>
<dbReference type="InterPro" id="IPR039809">
    <property type="entry name" value="Chemokine_b/g/d"/>
</dbReference>
<reference evidence="4" key="1">
    <citation type="journal article" date="2016" name="Nat. Commun.">
        <title>The channel catfish genome sequence provides insights into the evolution of scale formation in teleosts.</title>
        <authorList>
            <person name="Liu Z."/>
            <person name="Liu S."/>
            <person name="Yao J."/>
            <person name="Bao L."/>
            <person name="Zhang J."/>
            <person name="Li Y."/>
            <person name="Jiang C."/>
            <person name="Sun L."/>
            <person name="Wang R."/>
            <person name="Zhang Y."/>
            <person name="Zhou T."/>
            <person name="Zeng Q."/>
            <person name="Fu Q."/>
            <person name="Gao S."/>
            <person name="Li N."/>
            <person name="Koren S."/>
            <person name="Jiang Y."/>
            <person name="Zimin A."/>
            <person name="Xu P."/>
            <person name="Phillippy A.M."/>
            <person name="Geng X."/>
            <person name="Song L."/>
            <person name="Sun F."/>
            <person name="Li C."/>
            <person name="Wang X."/>
            <person name="Chen A."/>
            <person name="Jin Y."/>
            <person name="Yuan Z."/>
            <person name="Yang Y."/>
            <person name="Tan S."/>
            <person name="Peatman E."/>
            <person name="Lu J."/>
            <person name="Qin Z."/>
            <person name="Dunham R."/>
            <person name="Li Z."/>
            <person name="Sonstegard T."/>
            <person name="Feng J."/>
            <person name="Danzmann R.G."/>
            <person name="Schroeder S."/>
            <person name="Scheffler B."/>
            <person name="Duke M.V."/>
            <person name="Ballard L."/>
            <person name="Kucuktas H."/>
            <person name="Kaltenboeck L."/>
            <person name="Liu H."/>
            <person name="Armbruster J."/>
            <person name="Xie Y."/>
            <person name="Kirby M.L."/>
            <person name="Tian Y."/>
            <person name="Flanagan M.E."/>
            <person name="Mu W."/>
            <person name="Waldbieser G.C."/>
        </authorList>
    </citation>
    <scope>NUCLEOTIDE SEQUENCE [LARGE SCALE GENOMIC DNA]</scope>
    <source>
        <strain evidence="4">SDA103</strain>
    </source>
</reference>
<sequence length="107" mass="11788">MTMLLALHFSAALLLFLTEPPKQGAEAFPVTCCLKTCDAKVRRELLKNYSIQVKPLCPVNAVRFVTKMGITFCLDPSSLWAINTMAFLDNRGMPPGNSTTTINTSHI</sequence>
<dbReference type="GeneID" id="108268301"/>
<reference evidence="5" key="2">
    <citation type="submission" date="2025-08" db="UniProtKB">
        <authorList>
            <consortium name="RefSeq"/>
        </authorList>
    </citation>
    <scope>IDENTIFICATION</scope>
    <source>
        <tissue evidence="5">Blood</tissue>
    </source>
</reference>
<dbReference type="GO" id="GO:0008009">
    <property type="term" value="F:chemokine activity"/>
    <property type="evidence" value="ECO:0007669"/>
    <property type="project" value="InterPro"/>
</dbReference>
<dbReference type="OrthoDB" id="8934837at2759"/>
<keyword evidence="1" id="KW-0202">Cytokine</keyword>
<dbReference type="SUPFAM" id="SSF54117">
    <property type="entry name" value="Interleukin 8-like chemokines"/>
    <property type="match status" value="1"/>
</dbReference>
<dbReference type="InterPro" id="IPR001811">
    <property type="entry name" value="Chemokine_IL8-like_dom"/>
</dbReference>
<dbReference type="InterPro" id="IPR036048">
    <property type="entry name" value="Interleukin_8-like_sf"/>
</dbReference>
<dbReference type="SMART" id="SM00199">
    <property type="entry name" value="SCY"/>
    <property type="match status" value="1"/>
</dbReference>
<dbReference type="GO" id="GO:0006955">
    <property type="term" value="P:immune response"/>
    <property type="evidence" value="ECO:0007669"/>
    <property type="project" value="InterPro"/>
</dbReference>
<evidence type="ECO:0000313" key="4">
    <source>
        <dbReference type="Proteomes" id="UP000221080"/>
    </source>
</evidence>
<feature type="domain" description="Chemokine interleukin-8-like" evidence="3">
    <location>
        <begin position="29"/>
        <end position="88"/>
    </location>
</feature>
<dbReference type="AlphaFoldDB" id="A0A2D0RDR3"/>
<evidence type="ECO:0000259" key="3">
    <source>
        <dbReference type="SMART" id="SM00199"/>
    </source>
</evidence>
<gene>
    <name evidence="5" type="primary">xcl32a.1</name>
</gene>
<proteinExistence type="predicted"/>
<accession>A0A2D0RDR3</accession>
<dbReference type="KEGG" id="ipu:108268301"/>
<dbReference type="Pfam" id="PF00048">
    <property type="entry name" value="IL8"/>
    <property type="match status" value="1"/>
</dbReference>
<feature type="chain" id="PRO_5012112939" evidence="2">
    <location>
        <begin position="28"/>
        <end position="107"/>
    </location>
</feature>
<evidence type="ECO:0000256" key="2">
    <source>
        <dbReference type="SAM" id="SignalP"/>
    </source>
</evidence>
<keyword evidence="2" id="KW-0732">Signal</keyword>
<keyword evidence="4" id="KW-1185">Reference proteome</keyword>
<dbReference type="GO" id="GO:0005615">
    <property type="term" value="C:extracellular space"/>
    <property type="evidence" value="ECO:0007669"/>
    <property type="project" value="UniProtKB-KW"/>
</dbReference>
<feature type="signal peptide" evidence="2">
    <location>
        <begin position="1"/>
        <end position="27"/>
    </location>
</feature>